<gene>
    <name evidence="1" type="ORF">G6F64_005950</name>
</gene>
<keyword evidence="2" id="KW-1185">Reference proteome</keyword>
<comment type="caution">
    <text evidence="1">The sequence shown here is derived from an EMBL/GenBank/DDBJ whole genome shotgun (WGS) entry which is preliminary data.</text>
</comment>
<sequence>MNKDNHTGQDSINRFHFENFKSSITISSKASESSSSSISESSHTSGASDIVAHHSEDTQSVYSYSTSCTSLPSSSKHFYSIVPLAIDKDIQEIMLCGMTTDELQTSIIEIWCKSQLHDVKQRLMHTAWYNWVMLDIARRLQQLYQRTYGNGLVKDTVSEISKRLFYNEIGKLSFEGKRFCDHPLFTTRGRVRLLRLANKFGDAVCALSEFVDFMQLMKMADEEFCEFYGELLENKWAISDRMRLAASFFNSKSPLGPFTSVNPMTLS</sequence>
<organism evidence="1 2">
    <name type="scientific">Rhizopus oryzae</name>
    <name type="common">Mucormycosis agent</name>
    <name type="synonym">Rhizopus arrhizus var. delemar</name>
    <dbReference type="NCBI Taxonomy" id="64495"/>
    <lineage>
        <taxon>Eukaryota</taxon>
        <taxon>Fungi</taxon>
        <taxon>Fungi incertae sedis</taxon>
        <taxon>Mucoromycota</taxon>
        <taxon>Mucoromycotina</taxon>
        <taxon>Mucoromycetes</taxon>
        <taxon>Mucorales</taxon>
        <taxon>Mucorineae</taxon>
        <taxon>Rhizopodaceae</taxon>
        <taxon>Rhizopus</taxon>
    </lineage>
</organism>
<evidence type="ECO:0000313" key="2">
    <source>
        <dbReference type="Proteomes" id="UP000716291"/>
    </source>
</evidence>
<evidence type="ECO:0000313" key="1">
    <source>
        <dbReference type="EMBL" id="KAG1308565.1"/>
    </source>
</evidence>
<dbReference type="Proteomes" id="UP000716291">
    <property type="component" value="Unassembled WGS sequence"/>
</dbReference>
<dbReference type="EMBL" id="JAANQT010000762">
    <property type="protein sequence ID" value="KAG1308565.1"/>
    <property type="molecule type" value="Genomic_DNA"/>
</dbReference>
<dbReference type="AlphaFoldDB" id="A0A9P6X9X4"/>
<accession>A0A9P6X9X4</accession>
<reference evidence="1" key="1">
    <citation type="journal article" date="2020" name="Microb. Genom.">
        <title>Genetic diversity of clinical and environmental Mucorales isolates obtained from an investigation of mucormycosis cases among solid organ transplant recipients.</title>
        <authorList>
            <person name="Nguyen M.H."/>
            <person name="Kaul D."/>
            <person name="Muto C."/>
            <person name="Cheng S.J."/>
            <person name="Richter R.A."/>
            <person name="Bruno V.M."/>
            <person name="Liu G."/>
            <person name="Beyhan S."/>
            <person name="Sundermann A.J."/>
            <person name="Mounaud S."/>
            <person name="Pasculle A.W."/>
            <person name="Nierman W.C."/>
            <person name="Driscoll E."/>
            <person name="Cumbie R."/>
            <person name="Clancy C.J."/>
            <person name="Dupont C.L."/>
        </authorList>
    </citation>
    <scope>NUCLEOTIDE SEQUENCE</scope>
    <source>
        <strain evidence="1">GL11</strain>
    </source>
</reference>
<proteinExistence type="predicted"/>
<name>A0A9P6X9X4_RHIOR</name>
<protein>
    <submittedName>
        <fullName evidence="1">Uncharacterized protein</fullName>
    </submittedName>
</protein>
<dbReference type="OrthoDB" id="2286168at2759"/>